<feature type="domain" description="Serine aminopeptidase S33" evidence="1">
    <location>
        <begin position="15"/>
        <end position="141"/>
    </location>
</feature>
<name>A0ABZ2SLH6_9ENTE</name>
<dbReference type="InterPro" id="IPR029058">
    <property type="entry name" value="AB_hydrolase_fold"/>
</dbReference>
<dbReference type="PANTHER" id="PTHR43798:SF33">
    <property type="entry name" value="HYDROLASE, PUTATIVE (AFU_ORTHOLOGUE AFUA_2G14860)-RELATED"/>
    <property type="match status" value="1"/>
</dbReference>
<dbReference type="InterPro" id="IPR050266">
    <property type="entry name" value="AB_hydrolase_sf"/>
</dbReference>
<evidence type="ECO:0000259" key="1">
    <source>
        <dbReference type="Pfam" id="PF12146"/>
    </source>
</evidence>
<dbReference type="Gene3D" id="3.40.50.1820">
    <property type="entry name" value="alpha/beta hydrolase"/>
    <property type="match status" value="1"/>
</dbReference>
<dbReference type="InterPro" id="IPR022742">
    <property type="entry name" value="Hydrolase_4"/>
</dbReference>
<evidence type="ECO:0000313" key="3">
    <source>
        <dbReference type="Proteomes" id="UP000664701"/>
    </source>
</evidence>
<protein>
    <submittedName>
        <fullName evidence="2">Carboxylesterase</fullName>
    </submittedName>
</protein>
<dbReference type="Pfam" id="PF12146">
    <property type="entry name" value="Hydrolase_4"/>
    <property type="match status" value="1"/>
</dbReference>
<gene>
    <name evidence="2" type="ORF">DOK78_001329</name>
</gene>
<dbReference type="PANTHER" id="PTHR43798">
    <property type="entry name" value="MONOACYLGLYCEROL LIPASE"/>
    <property type="match status" value="1"/>
</dbReference>
<dbReference type="Proteomes" id="UP000664701">
    <property type="component" value="Chromosome"/>
</dbReference>
<accession>A0ABZ2SLH6</accession>
<sequence length="251" mass="27992">MKMSLPKELFAEHGKRAVLLLHAYSGSPNDVRMLCRSLENANYTVYSPMFAGHGTLNPKDILKEEVTTWFENTKTAIQFLKDKGYQEIAVLGLSMGGIMAMGALTAGEEVIVGGGVFCSPIFKAENHVPENFVRYAEKVLSYSEFTSEEQQAMLPEIAKAADKQLLAIESFAQTVNQKLTNIHVPIFLAQAGKDRMIDPLTVFDTAKGLAHTKVTLQWYPESGHVVTVDKERKEFEKDVLAFIESLSWNEE</sequence>
<dbReference type="EMBL" id="CP147251">
    <property type="protein sequence ID" value="WYJ76695.1"/>
    <property type="molecule type" value="Genomic_DNA"/>
</dbReference>
<dbReference type="InterPro" id="IPR012354">
    <property type="entry name" value="Esterase_lipase"/>
</dbReference>
<dbReference type="PIRSF" id="PIRSF017388">
    <property type="entry name" value="Esterase_lipase"/>
    <property type="match status" value="1"/>
</dbReference>
<dbReference type="SUPFAM" id="SSF53474">
    <property type="entry name" value="alpha/beta-Hydrolases"/>
    <property type="match status" value="1"/>
</dbReference>
<dbReference type="RefSeq" id="WP_207941125.1">
    <property type="nucleotide sequence ID" value="NZ_CP147251.1"/>
</dbReference>
<proteinExistence type="predicted"/>
<organism evidence="2 3">
    <name type="scientific">Candidatus Enterococcus lowellii</name>
    <dbReference type="NCBI Taxonomy" id="2230877"/>
    <lineage>
        <taxon>Bacteria</taxon>
        <taxon>Bacillati</taxon>
        <taxon>Bacillota</taxon>
        <taxon>Bacilli</taxon>
        <taxon>Lactobacillales</taxon>
        <taxon>Enterococcaceae</taxon>
        <taxon>Enterococcus</taxon>
    </lineage>
</organism>
<keyword evidence="3" id="KW-1185">Reference proteome</keyword>
<reference evidence="2 3" key="1">
    <citation type="submission" date="2024-03" db="EMBL/GenBank/DDBJ databases">
        <title>The Genome Sequence of Enterococcus sp. DIV2402.</title>
        <authorList>
            <consortium name="The Broad Institute Genomics Platform"/>
            <consortium name="The Broad Institute Microbial Omics Core"/>
            <consortium name="The Broad Institute Genomic Center for Infectious Diseases"/>
            <person name="Earl A."/>
            <person name="Manson A."/>
            <person name="Gilmore M."/>
            <person name="Schwartman J."/>
            <person name="Shea T."/>
            <person name="Abouelleil A."/>
            <person name="Cao P."/>
            <person name="Chapman S."/>
            <person name="Cusick C."/>
            <person name="Young S."/>
            <person name="Neafsey D."/>
            <person name="Nusbaum C."/>
            <person name="Birren B."/>
        </authorList>
    </citation>
    <scope>NUCLEOTIDE SEQUENCE [LARGE SCALE GENOMIC DNA]</scope>
    <source>
        <strain evidence="2 3">DIV2402</strain>
    </source>
</reference>
<evidence type="ECO:0000313" key="2">
    <source>
        <dbReference type="EMBL" id="WYJ76695.1"/>
    </source>
</evidence>